<feature type="domain" description="Sulfatase N-terminal" evidence="3">
    <location>
        <begin position="7"/>
        <end position="298"/>
    </location>
</feature>
<comment type="caution">
    <text evidence="4">The sequence shown here is derived from an EMBL/GenBank/DDBJ whole genome shotgun (WGS) entry which is preliminary data.</text>
</comment>
<reference evidence="4" key="1">
    <citation type="submission" date="2023-03" db="EMBL/GenBank/DDBJ databases">
        <title>MT1 and MT2 Draft Genomes of Novel Species.</title>
        <authorList>
            <person name="Venkateswaran K."/>
        </authorList>
    </citation>
    <scope>NUCLEOTIDE SEQUENCE</scope>
    <source>
        <strain evidence="4">F6_8S_P_1A</strain>
    </source>
</reference>
<keyword evidence="5" id="KW-1185">Reference proteome</keyword>
<dbReference type="InterPro" id="IPR050738">
    <property type="entry name" value="Sulfatase"/>
</dbReference>
<accession>A0ABT8J324</accession>
<dbReference type="Gene3D" id="3.40.720.10">
    <property type="entry name" value="Alkaline Phosphatase, subunit A"/>
    <property type="match status" value="1"/>
</dbReference>
<protein>
    <submittedName>
        <fullName evidence="4">Sulfatase</fullName>
    </submittedName>
</protein>
<dbReference type="RefSeq" id="WP_301220827.1">
    <property type="nucleotide sequence ID" value="NZ_JAROCB010000007.1"/>
</dbReference>
<evidence type="ECO:0000256" key="2">
    <source>
        <dbReference type="ARBA" id="ARBA00022801"/>
    </source>
</evidence>
<keyword evidence="2" id="KW-0378">Hydrolase</keyword>
<dbReference type="PANTHER" id="PTHR42693:SF53">
    <property type="entry name" value="ENDO-4-O-SULFATASE"/>
    <property type="match status" value="1"/>
</dbReference>
<sequence>MTRSDRPNILLITADDMDAGSPSSFGGPAGITPNLDRLAADGIRFTRAHVVAAVCQPSRSAIMTGLVPHRNGAEGFEPINDGVTLLTELLADQDYELGILGKVGHIAPVERFGWDFIRQMEELGLGRDPGKYGAATAEFLAGADGRPWFLMANAHDPHRPFHGSADEAAKWPEDARGAIPAPSRTFDAAESTPPGFLPDLEGVRTEYAQYLASVRRCDDVVGAVLAALDASGQREQTLVIFLSDNGMAFPFAKANCYLRSTLTPLIMRWPGRIAAGTVDERSLVSSLDFFPTITGILGLPVDEDLDGLPLQGLLEDGEELARDTMFTVFHETSGKRRFEMRCAQDRRYGYIWNQWAGTGRTYVAENMDGLSWAAMATAATDAPEVAARAEFYLDRAPEELYDLSTDPFGLRNLADDPAHADVLNDFRQRIGDWMADHGDPQTKTFRTRILSRSDVRAARA</sequence>
<dbReference type="EMBL" id="JAROCB010000007">
    <property type="protein sequence ID" value="MDN4599486.1"/>
    <property type="molecule type" value="Genomic_DNA"/>
</dbReference>
<dbReference type="InterPro" id="IPR000917">
    <property type="entry name" value="Sulfatase_N"/>
</dbReference>
<dbReference type="SUPFAM" id="SSF53649">
    <property type="entry name" value="Alkaline phosphatase-like"/>
    <property type="match status" value="1"/>
</dbReference>
<evidence type="ECO:0000256" key="1">
    <source>
        <dbReference type="ARBA" id="ARBA00008779"/>
    </source>
</evidence>
<name>A0ABT8J324_9MICO</name>
<dbReference type="CDD" id="cd16027">
    <property type="entry name" value="SGSH"/>
    <property type="match status" value="1"/>
</dbReference>
<gene>
    <name evidence="4" type="ORF">P5G59_20215</name>
</gene>
<dbReference type="PANTHER" id="PTHR42693">
    <property type="entry name" value="ARYLSULFATASE FAMILY MEMBER"/>
    <property type="match status" value="1"/>
</dbReference>
<evidence type="ECO:0000313" key="5">
    <source>
        <dbReference type="Proteomes" id="UP001174210"/>
    </source>
</evidence>
<comment type="similarity">
    <text evidence="1">Belongs to the sulfatase family.</text>
</comment>
<proteinExistence type="inferred from homology"/>
<dbReference type="Proteomes" id="UP001174210">
    <property type="component" value="Unassembled WGS sequence"/>
</dbReference>
<evidence type="ECO:0000259" key="3">
    <source>
        <dbReference type="Pfam" id="PF00884"/>
    </source>
</evidence>
<evidence type="ECO:0000313" key="4">
    <source>
        <dbReference type="EMBL" id="MDN4599486.1"/>
    </source>
</evidence>
<organism evidence="4 5">
    <name type="scientific">Leifsonia virtsii</name>
    <dbReference type="NCBI Taxonomy" id="3035915"/>
    <lineage>
        <taxon>Bacteria</taxon>
        <taxon>Bacillati</taxon>
        <taxon>Actinomycetota</taxon>
        <taxon>Actinomycetes</taxon>
        <taxon>Micrococcales</taxon>
        <taxon>Microbacteriaceae</taxon>
        <taxon>Leifsonia</taxon>
    </lineage>
</organism>
<dbReference type="InterPro" id="IPR017850">
    <property type="entry name" value="Alkaline_phosphatase_core_sf"/>
</dbReference>
<dbReference type="Pfam" id="PF00884">
    <property type="entry name" value="Sulfatase"/>
    <property type="match status" value="1"/>
</dbReference>